<evidence type="ECO:0000313" key="1">
    <source>
        <dbReference type="EMBL" id="MBW0468183.1"/>
    </source>
</evidence>
<dbReference type="EMBL" id="AVOT02001794">
    <property type="protein sequence ID" value="MBW0468183.1"/>
    <property type="molecule type" value="Genomic_DNA"/>
</dbReference>
<comment type="caution">
    <text evidence="1">The sequence shown here is derived from an EMBL/GenBank/DDBJ whole genome shotgun (WGS) entry which is preliminary data.</text>
</comment>
<keyword evidence="2" id="KW-1185">Reference proteome</keyword>
<gene>
    <name evidence="1" type="ORF">O181_007898</name>
</gene>
<dbReference type="AlphaFoldDB" id="A0A9Q3BN46"/>
<proteinExistence type="predicted"/>
<reference evidence="1" key="1">
    <citation type="submission" date="2021-03" db="EMBL/GenBank/DDBJ databases">
        <title>Draft genome sequence of rust myrtle Austropuccinia psidii MF-1, a brazilian biotype.</title>
        <authorList>
            <person name="Quecine M.C."/>
            <person name="Pachon D.M.R."/>
            <person name="Bonatelli M.L."/>
            <person name="Correr F.H."/>
            <person name="Franceschini L.M."/>
            <person name="Leite T.F."/>
            <person name="Margarido G.R.A."/>
            <person name="Almeida C.A."/>
            <person name="Ferrarezi J.A."/>
            <person name="Labate C.A."/>
        </authorList>
    </citation>
    <scope>NUCLEOTIDE SEQUENCE</scope>
    <source>
        <strain evidence="1">MF-1</strain>
    </source>
</reference>
<dbReference type="OrthoDB" id="2015333at2759"/>
<accession>A0A9Q3BN46</accession>
<dbReference type="Proteomes" id="UP000765509">
    <property type="component" value="Unassembled WGS sequence"/>
</dbReference>
<protein>
    <submittedName>
        <fullName evidence="1">Uncharacterized protein</fullName>
    </submittedName>
</protein>
<evidence type="ECO:0000313" key="2">
    <source>
        <dbReference type="Proteomes" id="UP000765509"/>
    </source>
</evidence>
<name>A0A9Q3BN46_9BASI</name>
<organism evidence="1 2">
    <name type="scientific">Austropuccinia psidii MF-1</name>
    <dbReference type="NCBI Taxonomy" id="1389203"/>
    <lineage>
        <taxon>Eukaryota</taxon>
        <taxon>Fungi</taxon>
        <taxon>Dikarya</taxon>
        <taxon>Basidiomycota</taxon>
        <taxon>Pucciniomycotina</taxon>
        <taxon>Pucciniomycetes</taxon>
        <taxon>Pucciniales</taxon>
        <taxon>Sphaerophragmiaceae</taxon>
        <taxon>Austropuccinia</taxon>
    </lineage>
</organism>
<sequence>MMTKQTPPIIPGKDSTLTGRLVNQEAESNDNDAYVLGLDDAMMEIKSSYYGKDKFLPYVQNWLDAAETKTKEWVQPVLKPDNVSL</sequence>